<dbReference type="Pfam" id="PF01738">
    <property type="entry name" value="DLH"/>
    <property type="match status" value="1"/>
</dbReference>
<sequence length="281" mass="30278">MKTYVLLLAAASFFAACNNADNSKKEGEGEATKITPAAPVIKEESVVYTDGKDTLNGFIAYNESTTTKRPAVLIVPEWWGLTEYPKMRARELAKLGYIAMAVDMYGKGKVAEDPKTALEYAMPWYKDPKAAQRRIEAAAAVVKGNAVTDTARLAAIGYCFGGSMVLNAAKLGSDFKGVMSFHGGLEGGVVPRKGLTKAKIFAANGEADTFVSAEQIATFKKQLDSVGAAYTFKQYPGALHAFTNPDATENGKKFNMPIAYNAAADTASWKDMQDFFKSVLK</sequence>
<dbReference type="InterPro" id="IPR029058">
    <property type="entry name" value="AB_hydrolase_fold"/>
</dbReference>
<accession>A0A4Q7N629</accession>
<dbReference type="SUPFAM" id="SSF53474">
    <property type="entry name" value="alpha/beta-Hydrolases"/>
    <property type="match status" value="1"/>
</dbReference>
<dbReference type="GO" id="GO:0016787">
    <property type="term" value="F:hydrolase activity"/>
    <property type="evidence" value="ECO:0007669"/>
    <property type="project" value="UniProtKB-KW"/>
</dbReference>
<dbReference type="InterPro" id="IPR050261">
    <property type="entry name" value="FrsA_esterase"/>
</dbReference>
<proteinExistence type="predicted"/>
<feature type="signal peptide" evidence="1">
    <location>
        <begin position="1"/>
        <end position="20"/>
    </location>
</feature>
<name>A0A4Q7N629_9BACT</name>
<dbReference type="EMBL" id="SGXA01000001">
    <property type="protein sequence ID" value="RZS76525.1"/>
    <property type="molecule type" value="Genomic_DNA"/>
</dbReference>
<keyword evidence="4" id="KW-1185">Reference proteome</keyword>
<dbReference type="OrthoDB" id="9787933at2"/>
<dbReference type="PANTHER" id="PTHR22946">
    <property type="entry name" value="DIENELACTONE HYDROLASE DOMAIN-CONTAINING PROTEIN-RELATED"/>
    <property type="match status" value="1"/>
</dbReference>
<evidence type="ECO:0000259" key="2">
    <source>
        <dbReference type="Pfam" id="PF01738"/>
    </source>
</evidence>
<reference evidence="3 4" key="1">
    <citation type="submission" date="2019-02" db="EMBL/GenBank/DDBJ databases">
        <title>Genomic Encyclopedia of Type Strains, Phase IV (KMG-IV): sequencing the most valuable type-strain genomes for metagenomic binning, comparative biology and taxonomic classification.</title>
        <authorList>
            <person name="Goeker M."/>
        </authorList>
    </citation>
    <scope>NUCLEOTIDE SEQUENCE [LARGE SCALE GENOMIC DNA]</scope>
    <source>
        <strain evidence="3 4">DSM 18116</strain>
    </source>
</reference>
<protein>
    <submittedName>
        <fullName evidence="3">Dienelactone hydrolase</fullName>
    </submittedName>
</protein>
<evidence type="ECO:0000313" key="4">
    <source>
        <dbReference type="Proteomes" id="UP000293874"/>
    </source>
</evidence>
<keyword evidence="1" id="KW-0732">Signal</keyword>
<comment type="caution">
    <text evidence="3">The sequence shown here is derived from an EMBL/GenBank/DDBJ whole genome shotgun (WGS) entry which is preliminary data.</text>
</comment>
<feature type="domain" description="Dienelactone hydrolase" evidence="2">
    <location>
        <begin position="59"/>
        <end position="279"/>
    </location>
</feature>
<dbReference type="Proteomes" id="UP000293874">
    <property type="component" value="Unassembled WGS sequence"/>
</dbReference>
<gene>
    <name evidence="3" type="ORF">EV199_2410</name>
</gene>
<organism evidence="3 4">
    <name type="scientific">Pseudobacter ginsenosidimutans</name>
    <dbReference type="NCBI Taxonomy" id="661488"/>
    <lineage>
        <taxon>Bacteria</taxon>
        <taxon>Pseudomonadati</taxon>
        <taxon>Bacteroidota</taxon>
        <taxon>Chitinophagia</taxon>
        <taxon>Chitinophagales</taxon>
        <taxon>Chitinophagaceae</taxon>
        <taxon>Pseudobacter</taxon>
    </lineage>
</organism>
<dbReference type="AlphaFoldDB" id="A0A4Q7N629"/>
<dbReference type="Gene3D" id="3.40.50.1820">
    <property type="entry name" value="alpha/beta hydrolase"/>
    <property type="match status" value="1"/>
</dbReference>
<dbReference type="PANTHER" id="PTHR22946:SF0">
    <property type="entry name" value="DIENELACTONE HYDROLASE DOMAIN-CONTAINING PROTEIN"/>
    <property type="match status" value="1"/>
</dbReference>
<evidence type="ECO:0000256" key="1">
    <source>
        <dbReference type="SAM" id="SignalP"/>
    </source>
</evidence>
<dbReference type="InterPro" id="IPR002925">
    <property type="entry name" value="Dienelactn_hydro"/>
</dbReference>
<feature type="chain" id="PRO_5020662742" evidence="1">
    <location>
        <begin position="21"/>
        <end position="281"/>
    </location>
</feature>
<dbReference type="PROSITE" id="PS51257">
    <property type="entry name" value="PROKAR_LIPOPROTEIN"/>
    <property type="match status" value="1"/>
</dbReference>
<evidence type="ECO:0000313" key="3">
    <source>
        <dbReference type="EMBL" id="RZS76525.1"/>
    </source>
</evidence>
<keyword evidence="3" id="KW-0378">Hydrolase</keyword>
<dbReference type="RefSeq" id="WP_130540821.1">
    <property type="nucleotide sequence ID" value="NZ_CP042431.1"/>
</dbReference>